<gene>
    <name evidence="7" type="ORF">NXF25_012648</name>
</gene>
<dbReference type="InterPro" id="IPR057031">
    <property type="entry name" value="SFR19-like_C"/>
</dbReference>
<sequence length="485" mass="54025">MPYTANGREENEENSSCSTDFLSNEDARCPICLNCLVEQEVGFPENCNHIFCLTCILKWAEIRASCPVDRKQFKVVYKLNTSEDSVKVEIKQQICKKDDIISCNKGKNCPITMKTCKRKQENTGIHFLPILYKSWNPNYNPSNKEEVTNSVKKNKPKRQTCLNRFFKSNWYNKFSSNSSFSDVSPNYQNESIEINKIDAVIRHKRRELELSCSVLARVARISSISSEAEIATCLVLETFFSISTSPLENFGSSKSGHVVTCVHEGEEKKQTSEEVASEQDPNFKDQTSQQSDASQLPVAASSSVSQGPPPPPPPPPPSQQVKFIASQLDGQQLQAAPTTSHVVNSMNTTHLSALVTVESIQGPSSGNTASTNNIKSSNAAVKLMEKKINVTVEASADSSKKDQKLLIQEKAAQEVKLAIKPFYQNKDISKEEYKEIVRKAVDKVCHSKSGEVNSAKVANLVKAYVDKYKHSRKKNPDETLSVERK</sequence>
<dbReference type="CDD" id="cd16636">
    <property type="entry name" value="mRING-HC-C3HC3D_SCAF11"/>
    <property type="match status" value="1"/>
</dbReference>
<dbReference type="EMBL" id="JAOTOJ010000006">
    <property type="protein sequence ID" value="KAK9399629.1"/>
    <property type="molecule type" value="Genomic_DNA"/>
</dbReference>
<dbReference type="Gene3D" id="3.30.40.10">
    <property type="entry name" value="Zinc/RING finger domain, C3HC4 (zinc finger)"/>
    <property type="match status" value="1"/>
</dbReference>
<protein>
    <submittedName>
        <fullName evidence="7">Protein SCAF11</fullName>
    </submittedName>
</protein>
<evidence type="ECO:0000256" key="2">
    <source>
        <dbReference type="ARBA" id="ARBA00022771"/>
    </source>
</evidence>
<feature type="region of interest" description="Disordered" evidence="5">
    <location>
        <begin position="264"/>
        <end position="320"/>
    </location>
</feature>
<evidence type="ECO:0000256" key="1">
    <source>
        <dbReference type="ARBA" id="ARBA00022723"/>
    </source>
</evidence>
<accession>A0AAW1BBR0</accession>
<dbReference type="SMART" id="SM00184">
    <property type="entry name" value="RING"/>
    <property type="match status" value="1"/>
</dbReference>
<dbReference type="PANTHER" id="PTHR47048:SF1">
    <property type="entry name" value="PROTEIN SCAF11"/>
    <property type="match status" value="1"/>
</dbReference>
<feature type="compositionally biased region" description="Low complexity" evidence="5">
    <location>
        <begin position="297"/>
        <end position="306"/>
    </location>
</feature>
<keyword evidence="3" id="KW-0862">Zinc</keyword>
<keyword evidence="1" id="KW-0479">Metal-binding</keyword>
<evidence type="ECO:0000313" key="7">
    <source>
        <dbReference type="EMBL" id="KAK9399629.1"/>
    </source>
</evidence>
<evidence type="ECO:0000256" key="4">
    <source>
        <dbReference type="PROSITE-ProRule" id="PRU00175"/>
    </source>
</evidence>
<evidence type="ECO:0000313" key="8">
    <source>
        <dbReference type="Proteomes" id="UP001474421"/>
    </source>
</evidence>
<dbReference type="Pfam" id="PF23030">
    <property type="entry name" value="SCAF11-like_C"/>
    <property type="match status" value="1"/>
</dbReference>
<reference evidence="7 8" key="1">
    <citation type="journal article" date="2024" name="Proc. Natl. Acad. Sci. U.S.A.">
        <title>The genetic regulatory architecture and epigenomic basis for age-related changes in rattlesnake venom.</title>
        <authorList>
            <person name="Hogan M.P."/>
            <person name="Holding M.L."/>
            <person name="Nystrom G.S."/>
            <person name="Colston T.J."/>
            <person name="Bartlett D.A."/>
            <person name="Mason A.J."/>
            <person name="Ellsworth S.A."/>
            <person name="Rautsaw R.M."/>
            <person name="Lawrence K.C."/>
            <person name="Strickland J.L."/>
            <person name="He B."/>
            <person name="Fraser P."/>
            <person name="Margres M.J."/>
            <person name="Gilbert D.M."/>
            <person name="Gibbs H.L."/>
            <person name="Parkinson C.L."/>
            <person name="Rokyta D.R."/>
        </authorList>
    </citation>
    <scope>NUCLEOTIDE SEQUENCE [LARGE SCALE GENOMIC DNA]</scope>
    <source>
        <strain evidence="7">DRR0105</strain>
    </source>
</reference>
<organism evidence="7 8">
    <name type="scientific">Crotalus adamanteus</name>
    <name type="common">Eastern diamondback rattlesnake</name>
    <dbReference type="NCBI Taxonomy" id="8729"/>
    <lineage>
        <taxon>Eukaryota</taxon>
        <taxon>Metazoa</taxon>
        <taxon>Chordata</taxon>
        <taxon>Craniata</taxon>
        <taxon>Vertebrata</taxon>
        <taxon>Euteleostomi</taxon>
        <taxon>Lepidosauria</taxon>
        <taxon>Squamata</taxon>
        <taxon>Bifurcata</taxon>
        <taxon>Unidentata</taxon>
        <taxon>Episquamata</taxon>
        <taxon>Toxicofera</taxon>
        <taxon>Serpentes</taxon>
        <taxon>Colubroidea</taxon>
        <taxon>Viperidae</taxon>
        <taxon>Crotalinae</taxon>
        <taxon>Crotalus</taxon>
    </lineage>
</organism>
<dbReference type="SUPFAM" id="SSF57850">
    <property type="entry name" value="RING/U-box"/>
    <property type="match status" value="1"/>
</dbReference>
<name>A0AAW1BBR0_CROAD</name>
<keyword evidence="2 4" id="KW-0863">Zinc-finger</keyword>
<dbReference type="PROSITE" id="PS50089">
    <property type="entry name" value="ZF_RING_2"/>
    <property type="match status" value="1"/>
</dbReference>
<dbReference type="AlphaFoldDB" id="A0AAW1BBR0"/>
<feature type="domain" description="RING-type" evidence="6">
    <location>
        <begin position="29"/>
        <end position="70"/>
    </location>
</feature>
<dbReference type="GO" id="GO:0000245">
    <property type="term" value="P:spliceosomal complex assembly"/>
    <property type="evidence" value="ECO:0007669"/>
    <property type="project" value="TreeGrafter"/>
</dbReference>
<dbReference type="InterPro" id="IPR017907">
    <property type="entry name" value="Znf_RING_CS"/>
</dbReference>
<dbReference type="InterPro" id="IPR001841">
    <property type="entry name" value="Znf_RING"/>
</dbReference>
<dbReference type="GO" id="GO:0003723">
    <property type="term" value="F:RNA binding"/>
    <property type="evidence" value="ECO:0007669"/>
    <property type="project" value="TreeGrafter"/>
</dbReference>
<comment type="caution">
    <text evidence="7">The sequence shown here is derived from an EMBL/GenBank/DDBJ whole genome shotgun (WGS) entry which is preliminary data.</text>
</comment>
<dbReference type="Pfam" id="PF13639">
    <property type="entry name" value="zf-RING_2"/>
    <property type="match status" value="1"/>
</dbReference>
<dbReference type="GO" id="GO:0008270">
    <property type="term" value="F:zinc ion binding"/>
    <property type="evidence" value="ECO:0007669"/>
    <property type="project" value="UniProtKB-KW"/>
</dbReference>
<proteinExistence type="predicted"/>
<evidence type="ECO:0000256" key="3">
    <source>
        <dbReference type="ARBA" id="ARBA00022833"/>
    </source>
</evidence>
<keyword evidence="8" id="KW-1185">Reference proteome</keyword>
<evidence type="ECO:0000259" key="6">
    <source>
        <dbReference type="PROSITE" id="PS50089"/>
    </source>
</evidence>
<dbReference type="InterPro" id="IPR013083">
    <property type="entry name" value="Znf_RING/FYVE/PHD"/>
</dbReference>
<dbReference type="Proteomes" id="UP001474421">
    <property type="component" value="Unassembled WGS sequence"/>
</dbReference>
<dbReference type="PANTHER" id="PTHR47048">
    <property type="entry name" value="PROTEIN SCAF11"/>
    <property type="match status" value="1"/>
</dbReference>
<feature type="compositionally biased region" description="Polar residues" evidence="5">
    <location>
        <begin position="284"/>
        <end position="294"/>
    </location>
</feature>
<dbReference type="PROSITE" id="PS00518">
    <property type="entry name" value="ZF_RING_1"/>
    <property type="match status" value="1"/>
</dbReference>
<feature type="compositionally biased region" description="Pro residues" evidence="5">
    <location>
        <begin position="307"/>
        <end position="318"/>
    </location>
</feature>
<evidence type="ECO:0000256" key="5">
    <source>
        <dbReference type="SAM" id="MobiDB-lite"/>
    </source>
</evidence>